<feature type="transmembrane region" description="Helical" evidence="1">
    <location>
        <begin position="75"/>
        <end position="95"/>
    </location>
</feature>
<sequence>MGLSHKWSKVGLEGGVSATGGGASRLQSPRGRSASNIPRANAIRAVGGPMQRHTAEASVPTGFPKSLQRLTVLRLLSSMAARIVSFLLFFLAFGLPYSHGETWIKAGYWYAGSESPIPDIKSGLFTHLLCAFADINPTTYQLSISTSEETLLLYLYRHSQA</sequence>
<dbReference type="GO" id="GO:0005975">
    <property type="term" value="P:carbohydrate metabolic process"/>
    <property type="evidence" value="ECO:0007669"/>
    <property type="project" value="InterPro"/>
</dbReference>
<keyword evidence="1" id="KW-1133">Transmembrane helix</keyword>
<evidence type="ECO:0000313" key="4">
    <source>
        <dbReference type="Proteomes" id="UP000288805"/>
    </source>
</evidence>
<accession>A0A438J859</accession>
<dbReference type="EMBL" id="QGNW01000057">
    <property type="protein sequence ID" value="RVX05138.1"/>
    <property type="molecule type" value="Genomic_DNA"/>
</dbReference>
<reference evidence="3 4" key="1">
    <citation type="journal article" date="2018" name="PLoS Genet.">
        <title>Population sequencing reveals clonal diversity and ancestral inbreeding in the grapevine cultivar Chardonnay.</title>
        <authorList>
            <person name="Roach M.J."/>
            <person name="Johnson D.L."/>
            <person name="Bohlmann J."/>
            <person name="van Vuuren H.J."/>
            <person name="Jones S.J."/>
            <person name="Pretorius I.S."/>
            <person name="Schmidt S.A."/>
            <person name="Borneman A.R."/>
        </authorList>
    </citation>
    <scope>NUCLEOTIDE SEQUENCE [LARGE SCALE GENOMIC DNA]</scope>
    <source>
        <strain evidence="4">cv. Chardonnay</strain>
        <tissue evidence="3">Leaf</tissue>
    </source>
</reference>
<gene>
    <name evidence="3" type="ORF">CK203_020255</name>
</gene>
<evidence type="ECO:0000313" key="3">
    <source>
        <dbReference type="EMBL" id="RVX05138.1"/>
    </source>
</evidence>
<organism evidence="3 4">
    <name type="scientific">Vitis vinifera</name>
    <name type="common">Grape</name>
    <dbReference type="NCBI Taxonomy" id="29760"/>
    <lineage>
        <taxon>Eukaryota</taxon>
        <taxon>Viridiplantae</taxon>
        <taxon>Streptophyta</taxon>
        <taxon>Embryophyta</taxon>
        <taxon>Tracheophyta</taxon>
        <taxon>Spermatophyta</taxon>
        <taxon>Magnoliopsida</taxon>
        <taxon>eudicotyledons</taxon>
        <taxon>Gunneridae</taxon>
        <taxon>Pentapetalae</taxon>
        <taxon>rosids</taxon>
        <taxon>Vitales</taxon>
        <taxon>Vitaceae</taxon>
        <taxon>Viteae</taxon>
        <taxon>Vitis</taxon>
    </lineage>
</organism>
<protein>
    <recommendedName>
        <fullName evidence="2">GH18 domain-containing protein</fullName>
    </recommendedName>
</protein>
<feature type="domain" description="GH18" evidence="2">
    <location>
        <begin position="103"/>
        <end position="161"/>
    </location>
</feature>
<proteinExistence type="predicted"/>
<evidence type="ECO:0000256" key="1">
    <source>
        <dbReference type="SAM" id="Phobius"/>
    </source>
</evidence>
<dbReference type="PROSITE" id="PS51910">
    <property type="entry name" value="GH18_2"/>
    <property type="match status" value="1"/>
</dbReference>
<dbReference type="Gene3D" id="3.20.20.80">
    <property type="entry name" value="Glycosidases"/>
    <property type="match status" value="1"/>
</dbReference>
<evidence type="ECO:0000259" key="2">
    <source>
        <dbReference type="PROSITE" id="PS51910"/>
    </source>
</evidence>
<keyword evidence="1" id="KW-0812">Transmembrane</keyword>
<name>A0A438J859_VITVI</name>
<dbReference type="Proteomes" id="UP000288805">
    <property type="component" value="Unassembled WGS sequence"/>
</dbReference>
<comment type="caution">
    <text evidence="3">The sequence shown here is derived from an EMBL/GenBank/DDBJ whole genome shotgun (WGS) entry which is preliminary data.</text>
</comment>
<keyword evidence="1" id="KW-0472">Membrane</keyword>
<dbReference type="InterPro" id="IPR001223">
    <property type="entry name" value="Glyco_hydro18_cat"/>
</dbReference>
<dbReference type="AlphaFoldDB" id="A0A438J859"/>